<accession>A0A1S3Y1Q8</accession>
<evidence type="ECO:0000313" key="3">
    <source>
        <dbReference type="RefSeq" id="XP_016446064.1"/>
    </source>
</evidence>
<dbReference type="AlphaFoldDB" id="A0A1S3Y1Q8"/>
<gene>
    <name evidence="3" type="primary">LOC107771233</name>
</gene>
<dbReference type="PaxDb" id="4097-A0A1S3Y1Q8"/>
<organism evidence="2 3">
    <name type="scientific">Nicotiana tabacum</name>
    <name type="common">Common tobacco</name>
    <dbReference type="NCBI Taxonomy" id="4097"/>
    <lineage>
        <taxon>Eukaryota</taxon>
        <taxon>Viridiplantae</taxon>
        <taxon>Streptophyta</taxon>
        <taxon>Embryophyta</taxon>
        <taxon>Tracheophyta</taxon>
        <taxon>Spermatophyta</taxon>
        <taxon>Magnoliopsida</taxon>
        <taxon>eudicotyledons</taxon>
        <taxon>Gunneridae</taxon>
        <taxon>Pentapetalae</taxon>
        <taxon>asterids</taxon>
        <taxon>lamiids</taxon>
        <taxon>Solanales</taxon>
        <taxon>Solanaceae</taxon>
        <taxon>Nicotianoideae</taxon>
        <taxon>Nicotianeae</taxon>
        <taxon>Nicotiana</taxon>
    </lineage>
</organism>
<keyword evidence="2" id="KW-1185">Reference proteome</keyword>
<dbReference type="PANTHER" id="PTHR33116:SF80">
    <property type="entry name" value="REVERSE TRANSCRIPTASE ZINC-BINDING DOMAIN-CONTAINING PROTEIN"/>
    <property type="match status" value="1"/>
</dbReference>
<sequence length="352" mass="41390">MKEFEFHTKCKGMKLNHLCFADDLLLFYKGNYQSAMLMLRGLQAFSNASGLTTNAGKSNIFSANTVKQELEDLCETTGYKKGALPFRYLGVPFAATKLSAMDCENIAQKADNLWVKWVDHVYMKGVQWKQYKPLVECSWYWRRICSIKDKVKDGYKGNDWQKGGGKYTIQEGYKWMKGEMEDWPWARWIWSNVNIPKHSIICWLAVRQRLLTRERLEKVGVCTETRCEICGESKETIQHLFFECKFSNECLKLLLKWLGKGIQEPDIENVWKKLTRNVKGKMSRKFITATISALIYKIRMVRNKAVWNNKVMHPELICKQIKQECKIKLKMQNIRKEGRNSRNWLEQLYVTD</sequence>
<dbReference type="Pfam" id="PF00078">
    <property type="entry name" value="RVT_1"/>
    <property type="match status" value="1"/>
</dbReference>
<dbReference type="InterPro" id="IPR026960">
    <property type="entry name" value="RVT-Znf"/>
</dbReference>
<dbReference type="InterPro" id="IPR000477">
    <property type="entry name" value="RT_dom"/>
</dbReference>
<reference evidence="3" key="2">
    <citation type="submission" date="2025-08" db="UniProtKB">
        <authorList>
            <consortium name="RefSeq"/>
        </authorList>
    </citation>
    <scope>IDENTIFICATION</scope>
    <source>
        <tissue evidence="3">Leaf</tissue>
    </source>
</reference>
<name>A0A1S3Y1Q8_TOBAC</name>
<feature type="domain" description="Reverse transcriptase" evidence="1">
    <location>
        <begin position="1"/>
        <end position="93"/>
    </location>
</feature>
<dbReference type="KEGG" id="nta:107771233"/>
<evidence type="ECO:0000313" key="2">
    <source>
        <dbReference type="Proteomes" id="UP000790787"/>
    </source>
</evidence>
<dbReference type="Proteomes" id="UP000790787">
    <property type="component" value="Chromosome 8"/>
</dbReference>
<proteinExistence type="predicted"/>
<reference evidence="2" key="1">
    <citation type="journal article" date="2014" name="Nat. Commun.">
        <title>The tobacco genome sequence and its comparison with those of tomato and potato.</title>
        <authorList>
            <person name="Sierro N."/>
            <person name="Battey J.N."/>
            <person name="Ouadi S."/>
            <person name="Bakaher N."/>
            <person name="Bovet L."/>
            <person name="Willig A."/>
            <person name="Goepfert S."/>
            <person name="Peitsch M.C."/>
            <person name="Ivanov N.V."/>
        </authorList>
    </citation>
    <scope>NUCLEOTIDE SEQUENCE [LARGE SCALE GENOMIC DNA]</scope>
</reference>
<evidence type="ECO:0000259" key="1">
    <source>
        <dbReference type="PROSITE" id="PS50878"/>
    </source>
</evidence>
<dbReference type="PROSITE" id="PS50878">
    <property type="entry name" value="RT_POL"/>
    <property type="match status" value="1"/>
</dbReference>
<dbReference type="RefSeq" id="XP_016446064.1">
    <property type="nucleotide sequence ID" value="XM_016590578.1"/>
</dbReference>
<dbReference type="GeneID" id="107771233"/>
<protein>
    <submittedName>
        <fullName evidence="3">Uncharacterized protein LOC107771233</fullName>
    </submittedName>
</protein>
<dbReference type="PANTHER" id="PTHR33116">
    <property type="entry name" value="REVERSE TRANSCRIPTASE ZINC-BINDING DOMAIN-CONTAINING PROTEIN-RELATED-RELATED"/>
    <property type="match status" value="1"/>
</dbReference>
<dbReference type="OrthoDB" id="1304137at2759"/>
<dbReference type="Pfam" id="PF13966">
    <property type="entry name" value="zf-RVT"/>
    <property type="match status" value="1"/>
</dbReference>